<keyword evidence="14 15" id="KW-0694">RNA-binding</keyword>
<dbReference type="SUPFAM" id="SSF54768">
    <property type="entry name" value="dsRNA-binding domain-like"/>
    <property type="match status" value="1"/>
</dbReference>
<dbReference type="FunFam" id="3.30.160.20:FF:000003">
    <property type="entry name" value="Ribonuclease 3"/>
    <property type="match status" value="1"/>
</dbReference>
<dbReference type="InterPro" id="IPR014720">
    <property type="entry name" value="dsRBD_dom"/>
</dbReference>
<comment type="subunit">
    <text evidence="4 15">Homodimer.</text>
</comment>
<dbReference type="Gene3D" id="3.30.160.20">
    <property type="match status" value="1"/>
</dbReference>
<reference evidence="18 19" key="1">
    <citation type="submission" date="2020-05" db="EMBL/GenBank/DDBJ databases">
        <title>Streptobacillus felis strain LHL191014123.</title>
        <authorList>
            <person name="Fawzy A."/>
            <person name="Rau J."/>
            <person name="Risse K."/>
            <person name="Schauerte N."/>
            <person name="Geiger C."/>
            <person name="Blom J."/>
            <person name="Imirzalioglu C."/>
            <person name="Falgenhauer J."/>
            <person name="Bach A."/>
            <person name="Herden C."/>
            <person name="Eisenberg T."/>
        </authorList>
    </citation>
    <scope>NUCLEOTIDE SEQUENCE [LARGE SCALE GENOMIC DNA]</scope>
    <source>
        <strain evidence="18 19">LHL191014123</strain>
    </source>
</reference>
<dbReference type="RefSeq" id="WP_180135314.1">
    <property type="nucleotide sequence ID" value="NZ_JABMKT010000002.1"/>
</dbReference>
<dbReference type="GO" id="GO:0019843">
    <property type="term" value="F:rRNA binding"/>
    <property type="evidence" value="ECO:0007669"/>
    <property type="project" value="UniProtKB-KW"/>
</dbReference>
<dbReference type="GO" id="GO:0005737">
    <property type="term" value="C:cytoplasm"/>
    <property type="evidence" value="ECO:0007669"/>
    <property type="project" value="UniProtKB-SubCell"/>
</dbReference>
<dbReference type="Gene3D" id="1.10.1520.10">
    <property type="entry name" value="Ribonuclease III domain"/>
    <property type="match status" value="1"/>
</dbReference>
<evidence type="ECO:0000256" key="7">
    <source>
        <dbReference type="ARBA" id="ARBA00022664"/>
    </source>
</evidence>
<sequence length="233" mass="26524">MKKMDFEELMSKINYTFKNKKLLLEALTHSSYVNEHNSPNIKDNERLEFLGDSVMDLITTEYIFTKNLNSTEGELSKFKSKIISETVFATISRDLDLGNYIFLSNGENISGGRERNSVLGDVFEALVGAIYLDSDYPTTREIVIKLLDSKIKNLDQIEWVSDYKSALQEITQLKFKVTPIYTVVKEDGPDHDKTFEVEVSVEDKVFGKGVAKSKKMAEKIAAKQAIEKLNKEQ</sequence>
<comment type="similarity">
    <text evidence="3">Belongs to the ribonuclease III family.</text>
</comment>
<gene>
    <name evidence="15 18" type="primary">rnc</name>
    <name evidence="18" type="ORF">HP397_00915</name>
</gene>
<dbReference type="Proteomes" id="UP000526184">
    <property type="component" value="Unassembled WGS sequence"/>
</dbReference>
<feature type="active site" evidence="15">
    <location>
        <position position="52"/>
    </location>
</feature>
<dbReference type="PANTHER" id="PTHR11207:SF0">
    <property type="entry name" value="RIBONUCLEASE 3"/>
    <property type="match status" value="1"/>
</dbReference>
<keyword evidence="13 15" id="KW-0460">Magnesium</keyword>
<evidence type="ECO:0000256" key="12">
    <source>
        <dbReference type="ARBA" id="ARBA00022801"/>
    </source>
</evidence>
<accession>A0A7Z0PDX6</accession>
<protein>
    <recommendedName>
        <fullName evidence="15">Ribonuclease 3</fullName>
        <ecNumber evidence="15">3.1.26.3</ecNumber>
    </recommendedName>
    <alternativeName>
        <fullName evidence="15">Ribonuclease III</fullName>
        <shortName evidence="15">RNase III</shortName>
    </alternativeName>
</protein>
<comment type="catalytic activity">
    <reaction evidence="1 15">
        <text>Endonucleolytic cleavage to 5'-phosphomonoester.</text>
        <dbReference type="EC" id="3.1.26.3"/>
    </reaction>
</comment>
<feature type="binding site" evidence="15">
    <location>
        <position position="48"/>
    </location>
    <ligand>
        <name>Mg(2+)</name>
        <dbReference type="ChEBI" id="CHEBI:18420"/>
    </ligand>
</feature>
<dbReference type="SUPFAM" id="SSF69065">
    <property type="entry name" value="RNase III domain-like"/>
    <property type="match status" value="1"/>
</dbReference>
<dbReference type="Pfam" id="PF00035">
    <property type="entry name" value="dsrm"/>
    <property type="match status" value="1"/>
</dbReference>
<dbReference type="SMART" id="SM00535">
    <property type="entry name" value="RIBOc"/>
    <property type="match status" value="1"/>
</dbReference>
<dbReference type="NCBIfam" id="TIGR02191">
    <property type="entry name" value="RNaseIII"/>
    <property type="match status" value="1"/>
</dbReference>
<dbReference type="InterPro" id="IPR036389">
    <property type="entry name" value="RNase_III_sf"/>
</dbReference>
<name>A0A7Z0PDX6_9FUSO</name>
<dbReference type="GO" id="GO:0006364">
    <property type="term" value="P:rRNA processing"/>
    <property type="evidence" value="ECO:0007669"/>
    <property type="project" value="UniProtKB-UniRule"/>
</dbReference>
<comment type="caution">
    <text evidence="18">The sequence shown here is derived from an EMBL/GenBank/DDBJ whole genome shotgun (WGS) entry which is preliminary data.</text>
</comment>
<feature type="domain" description="RNase III" evidence="17">
    <location>
        <begin position="6"/>
        <end position="135"/>
    </location>
</feature>
<evidence type="ECO:0000256" key="15">
    <source>
        <dbReference type="HAMAP-Rule" id="MF_00104"/>
    </source>
</evidence>
<dbReference type="PROSITE" id="PS50137">
    <property type="entry name" value="DS_RBD"/>
    <property type="match status" value="1"/>
</dbReference>
<keyword evidence="9 15" id="KW-0540">Nuclease</keyword>
<evidence type="ECO:0000256" key="1">
    <source>
        <dbReference type="ARBA" id="ARBA00000109"/>
    </source>
</evidence>
<dbReference type="CDD" id="cd10845">
    <property type="entry name" value="DSRM_RNAse_III_family"/>
    <property type="match status" value="1"/>
</dbReference>
<keyword evidence="10 15" id="KW-0479">Metal-binding</keyword>
<dbReference type="AlphaFoldDB" id="A0A7Z0PDX6"/>
<evidence type="ECO:0000313" key="18">
    <source>
        <dbReference type="EMBL" id="NYV27387.1"/>
    </source>
</evidence>
<dbReference type="GO" id="GO:0042802">
    <property type="term" value="F:identical protein binding"/>
    <property type="evidence" value="ECO:0007669"/>
    <property type="project" value="UniProtKB-ARBA"/>
</dbReference>
<feature type="binding site" evidence="15">
    <location>
        <position position="124"/>
    </location>
    <ligand>
        <name>Mg(2+)</name>
        <dbReference type="ChEBI" id="CHEBI:18420"/>
    </ligand>
</feature>
<keyword evidence="19" id="KW-1185">Reference proteome</keyword>
<keyword evidence="12 15" id="KW-0378">Hydrolase</keyword>
<dbReference type="PANTHER" id="PTHR11207">
    <property type="entry name" value="RIBONUCLEASE III"/>
    <property type="match status" value="1"/>
</dbReference>
<keyword evidence="11 15" id="KW-0255">Endonuclease</keyword>
<dbReference type="GO" id="GO:0008033">
    <property type="term" value="P:tRNA processing"/>
    <property type="evidence" value="ECO:0007669"/>
    <property type="project" value="UniProtKB-KW"/>
</dbReference>
<keyword evidence="15" id="KW-0699">rRNA-binding</keyword>
<evidence type="ECO:0000256" key="11">
    <source>
        <dbReference type="ARBA" id="ARBA00022759"/>
    </source>
</evidence>
<dbReference type="InterPro" id="IPR011907">
    <property type="entry name" value="RNase_III"/>
</dbReference>
<evidence type="ECO:0000256" key="14">
    <source>
        <dbReference type="ARBA" id="ARBA00022884"/>
    </source>
</evidence>
<dbReference type="InterPro" id="IPR000999">
    <property type="entry name" value="RNase_III_dom"/>
</dbReference>
<dbReference type="EC" id="3.1.26.3" evidence="15"/>
<dbReference type="GO" id="GO:0046872">
    <property type="term" value="F:metal ion binding"/>
    <property type="evidence" value="ECO:0007669"/>
    <property type="project" value="UniProtKB-KW"/>
</dbReference>
<keyword evidence="5 15" id="KW-0963">Cytoplasm</keyword>
<evidence type="ECO:0000259" key="16">
    <source>
        <dbReference type="PROSITE" id="PS50137"/>
    </source>
</evidence>
<comment type="subcellular location">
    <subcellularLocation>
        <location evidence="2 15">Cytoplasm</location>
    </subcellularLocation>
</comment>
<evidence type="ECO:0000256" key="9">
    <source>
        <dbReference type="ARBA" id="ARBA00022722"/>
    </source>
</evidence>
<comment type="function">
    <text evidence="15">Digests double-stranded RNA. Involved in the processing of primary rRNA transcript to yield the immediate precursors to the large and small rRNAs (23S and 16S). Processes some mRNAs, and tRNAs when they are encoded in the rRNA operon. Processes pre-crRNA and tracrRNA of type II CRISPR loci if present in the organism.</text>
</comment>
<dbReference type="GO" id="GO:0010468">
    <property type="term" value="P:regulation of gene expression"/>
    <property type="evidence" value="ECO:0007669"/>
    <property type="project" value="TreeGrafter"/>
</dbReference>
<dbReference type="CDD" id="cd00593">
    <property type="entry name" value="RIBOc"/>
    <property type="match status" value="1"/>
</dbReference>
<keyword evidence="6 15" id="KW-0698">rRNA processing</keyword>
<dbReference type="GO" id="GO:0004525">
    <property type="term" value="F:ribonuclease III activity"/>
    <property type="evidence" value="ECO:0007669"/>
    <property type="project" value="UniProtKB-UniRule"/>
</dbReference>
<dbReference type="FunFam" id="1.10.1520.10:FF:000001">
    <property type="entry name" value="Ribonuclease 3"/>
    <property type="match status" value="1"/>
</dbReference>
<dbReference type="GO" id="GO:0003725">
    <property type="term" value="F:double-stranded RNA binding"/>
    <property type="evidence" value="ECO:0007669"/>
    <property type="project" value="TreeGrafter"/>
</dbReference>
<dbReference type="PROSITE" id="PS50142">
    <property type="entry name" value="RNASE_3_2"/>
    <property type="match status" value="1"/>
</dbReference>
<evidence type="ECO:0000256" key="2">
    <source>
        <dbReference type="ARBA" id="ARBA00004496"/>
    </source>
</evidence>
<dbReference type="EMBL" id="JABMKT010000002">
    <property type="protein sequence ID" value="NYV27387.1"/>
    <property type="molecule type" value="Genomic_DNA"/>
</dbReference>
<evidence type="ECO:0000256" key="13">
    <source>
        <dbReference type="ARBA" id="ARBA00022842"/>
    </source>
</evidence>
<feature type="domain" description="DRBM" evidence="16">
    <location>
        <begin position="162"/>
        <end position="231"/>
    </location>
</feature>
<keyword evidence="7 15" id="KW-0507">mRNA processing</keyword>
<comment type="cofactor">
    <cofactor evidence="15">
        <name>Mg(2+)</name>
        <dbReference type="ChEBI" id="CHEBI:18420"/>
    </cofactor>
</comment>
<evidence type="ECO:0000256" key="8">
    <source>
        <dbReference type="ARBA" id="ARBA00022694"/>
    </source>
</evidence>
<feature type="binding site" evidence="15">
    <location>
        <position position="121"/>
    </location>
    <ligand>
        <name>Mg(2+)</name>
        <dbReference type="ChEBI" id="CHEBI:18420"/>
    </ligand>
</feature>
<evidence type="ECO:0000313" key="19">
    <source>
        <dbReference type="Proteomes" id="UP000526184"/>
    </source>
</evidence>
<evidence type="ECO:0000256" key="10">
    <source>
        <dbReference type="ARBA" id="ARBA00022723"/>
    </source>
</evidence>
<dbReference type="GO" id="GO:0006397">
    <property type="term" value="P:mRNA processing"/>
    <property type="evidence" value="ECO:0007669"/>
    <property type="project" value="UniProtKB-UniRule"/>
</dbReference>
<organism evidence="18 19">
    <name type="scientific">Streptobacillus felis</name>
    <dbReference type="NCBI Taxonomy" id="1384509"/>
    <lineage>
        <taxon>Bacteria</taxon>
        <taxon>Fusobacteriati</taxon>
        <taxon>Fusobacteriota</taxon>
        <taxon>Fusobacteriia</taxon>
        <taxon>Fusobacteriales</taxon>
        <taxon>Leptotrichiaceae</taxon>
        <taxon>Streptobacillus</taxon>
    </lineage>
</organism>
<evidence type="ECO:0000256" key="6">
    <source>
        <dbReference type="ARBA" id="ARBA00022552"/>
    </source>
</evidence>
<proteinExistence type="inferred from homology"/>
<keyword evidence="8 15" id="KW-0819">tRNA processing</keyword>
<feature type="active site" evidence="15">
    <location>
        <position position="124"/>
    </location>
</feature>
<dbReference type="Pfam" id="PF14622">
    <property type="entry name" value="Ribonucleas_3_3"/>
    <property type="match status" value="1"/>
</dbReference>
<dbReference type="PROSITE" id="PS00517">
    <property type="entry name" value="RNASE_3_1"/>
    <property type="match status" value="1"/>
</dbReference>
<evidence type="ECO:0000259" key="17">
    <source>
        <dbReference type="PROSITE" id="PS50142"/>
    </source>
</evidence>
<evidence type="ECO:0000256" key="4">
    <source>
        <dbReference type="ARBA" id="ARBA00011738"/>
    </source>
</evidence>
<evidence type="ECO:0000256" key="5">
    <source>
        <dbReference type="ARBA" id="ARBA00022490"/>
    </source>
</evidence>
<dbReference type="SMART" id="SM00358">
    <property type="entry name" value="DSRM"/>
    <property type="match status" value="1"/>
</dbReference>
<evidence type="ECO:0000256" key="3">
    <source>
        <dbReference type="ARBA" id="ARBA00010183"/>
    </source>
</evidence>
<dbReference type="HAMAP" id="MF_00104">
    <property type="entry name" value="RNase_III"/>
    <property type="match status" value="1"/>
</dbReference>